<comment type="similarity">
    <text evidence="2 11">Belongs to the sodium:solute symporter (SSF) (TC 2.A.21) family.</text>
</comment>
<keyword evidence="8" id="KW-0406">Ion transport</keyword>
<dbReference type="RefSeq" id="WP_160628618.1">
    <property type="nucleotide sequence ID" value="NZ_CP047593.1"/>
</dbReference>
<dbReference type="Proteomes" id="UP000464954">
    <property type="component" value="Chromosome"/>
</dbReference>
<gene>
    <name evidence="13" type="ORF">GT409_08200</name>
</gene>
<dbReference type="PANTHER" id="PTHR42985:SF40">
    <property type="entry name" value="LD47995P-RELATED"/>
    <property type="match status" value="1"/>
</dbReference>
<dbReference type="KEGG" id="taer:GT409_08200"/>
<evidence type="ECO:0000256" key="7">
    <source>
        <dbReference type="ARBA" id="ARBA00023053"/>
    </source>
</evidence>
<dbReference type="GO" id="GO:0005886">
    <property type="term" value="C:plasma membrane"/>
    <property type="evidence" value="ECO:0007669"/>
    <property type="project" value="UniProtKB-SubCell"/>
</dbReference>
<dbReference type="PROSITE" id="PS50283">
    <property type="entry name" value="NA_SOLUT_SYMP_3"/>
    <property type="match status" value="1"/>
</dbReference>
<dbReference type="InterPro" id="IPR051163">
    <property type="entry name" value="Sodium:Solute_Symporter_SSF"/>
</dbReference>
<keyword evidence="7" id="KW-0915">Sodium</keyword>
<dbReference type="InterPro" id="IPR001734">
    <property type="entry name" value="Na/solute_symporter"/>
</dbReference>
<feature type="transmembrane region" description="Helical" evidence="12">
    <location>
        <begin position="80"/>
        <end position="101"/>
    </location>
</feature>
<evidence type="ECO:0000256" key="8">
    <source>
        <dbReference type="ARBA" id="ARBA00023065"/>
    </source>
</evidence>
<sequence>MMDTLHIRFLDILVLVLYFGATIGIGLFFSRKNTNTEEYFLGGRSFPGWALGLSLVGTCMSSITFLSHPADAFKTTFVRMSTMISFPLVSLFAVFILLPFFRRGTISSAYEYLARRFGKSVSCYAACIFFLIQVIRISTILYLISLLIHTVLGLNFMTCLVLAGGITALYTVSGGFDAVIWTDVLQTITLIFGSVIIVGLVSVHTSGGLSALVQAAFEHGKFSLVRDLDSSNGLLEPLKSGFSLTDKTLLMLLIMGVVQYLTGQFDQTSIQRWCSAKSPHEARKAIYVLALSAVPIWASFMFAGTMLWAFFYFHPDPAVTEMLSGVRKAEEIVPYFVVNYMPPGLSGLLIAGALAAAMSSLSSSINAASMVWVQDIYKPYLVKSKTDKHYLRVGFVSAGIVSLLMLIGAYLFYTANTKTLNDLGLIITSVCAGGMLGVFLFGVLTRRGDYRAIWAALAVNAVFTSYILLDNSGVIPDFASLSIDLYFTALIGNSLTFLTAFLASFVFKTKITDFTNLTVWDQEDIPLV</sequence>
<evidence type="ECO:0000256" key="10">
    <source>
        <dbReference type="ARBA" id="ARBA00023201"/>
    </source>
</evidence>
<feature type="transmembrane region" description="Helical" evidence="12">
    <location>
        <begin position="286"/>
        <end position="313"/>
    </location>
</feature>
<dbReference type="Pfam" id="PF00474">
    <property type="entry name" value="SSF"/>
    <property type="match status" value="1"/>
</dbReference>
<evidence type="ECO:0000256" key="5">
    <source>
        <dbReference type="ARBA" id="ARBA00022692"/>
    </source>
</evidence>
<evidence type="ECO:0000313" key="13">
    <source>
        <dbReference type="EMBL" id="QHI69436.1"/>
    </source>
</evidence>
<evidence type="ECO:0000256" key="11">
    <source>
        <dbReference type="RuleBase" id="RU362091"/>
    </source>
</evidence>
<name>A0A6P1MCV9_9BACT</name>
<dbReference type="PANTHER" id="PTHR42985">
    <property type="entry name" value="SODIUM-COUPLED MONOCARBOXYLATE TRANSPORTER"/>
    <property type="match status" value="1"/>
</dbReference>
<feature type="transmembrane region" description="Helical" evidence="12">
    <location>
        <begin position="485"/>
        <end position="507"/>
    </location>
</feature>
<feature type="transmembrane region" description="Helical" evidence="12">
    <location>
        <begin position="12"/>
        <end position="29"/>
    </location>
</feature>
<evidence type="ECO:0000256" key="1">
    <source>
        <dbReference type="ARBA" id="ARBA00004651"/>
    </source>
</evidence>
<keyword evidence="14" id="KW-1185">Reference proteome</keyword>
<dbReference type="EMBL" id="CP047593">
    <property type="protein sequence ID" value="QHI69436.1"/>
    <property type="molecule type" value="Genomic_DNA"/>
</dbReference>
<feature type="transmembrane region" description="Helical" evidence="12">
    <location>
        <begin position="393"/>
        <end position="413"/>
    </location>
</feature>
<feature type="transmembrane region" description="Helical" evidence="12">
    <location>
        <begin position="49"/>
        <end position="68"/>
    </location>
</feature>
<accession>A0A6P1MCV9</accession>
<comment type="subcellular location">
    <subcellularLocation>
        <location evidence="1">Cell membrane</location>
        <topology evidence="1">Multi-pass membrane protein</topology>
    </subcellularLocation>
</comment>
<feature type="transmembrane region" description="Helical" evidence="12">
    <location>
        <begin position="348"/>
        <end position="373"/>
    </location>
</feature>
<keyword evidence="9 12" id="KW-0472">Membrane</keyword>
<keyword evidence="6 12" id="KW-1133">Transmembrane helix</keyword>
<evidence type="ECO:0000256" key="4">
    <source>
        <dbReference type="ARBA" id="ARBA00022475"/>
    </source>
</evidence>
<feature type="transmembrane region" description="Helical" evidence="12">
    <location>
        <begin position="452"/>
        <end position="469"/>
    </location>
</feature>
<evidence type="ECO:0000313" key="14">
    <source>
        <dbReference type="Proteomes" id="UP000464954"/>
    </source>
</evidence>
<reference evidence="13 14" key="1">
    <citation type="submission" date="2020-01" db="EMBL/GenBank/DDBJ databases">
        <title>Ponticoccus aerotolerans gen. nov., sp. nov., an anaerobic bacterium and proposal of Ponticoccusceae fam. nov., Ponticoccusles ord. nov. and Ponticoccuse classis nov. in the phylum Kiritimatiellaeota.</title>
        <authorList>
            <person name="Zhou L.Y."/>
            <person name="Du Z.J."/>
        </authorList>
    </citation>
    <scope>NUCLEOTIDE SEQUENCE [LARGE SCALE GENOMIC DNA]</scope>
    <source>
        <strain evidence="13 14">S-5007</strain>
    </source>
</reference>
<dbReference type="AlphaFoldDB" id="A0A6P1MCV9"/>
<feature type="transmembrane region" description="Helical" evidence="12">
    <location>
        <begin position="184"/>
        <end position="203"/>
    </location>
</feature>
<feature type="transmembrane region" description="Helical" evidence="12">
    <location>
        <begin position="121"/>
        <end position="144"/>
    </location>
</feature>
<evidence type="ECO:0000256" key="9">
    <source>
        <dbReference type="ARBA" id="ARBA00023136"/>
    </source>
</evidence>
<dbReference type="Gene3D" id="1.20.1730.10">
    <property type="entry name" value="Sodium/glucose cotransporter"/>
    <property type="match status" value="1"/>
</dbReference>
<evidence type="ECO:0000256" key="2">
    <source>
        <dbReference type="ARBA" id="ARBA00006434"/>
    </source>
</evidence>
<dbReference type="NCBIfam" id="TIGR00813">
    <property type="entry name" value="sss"/>
    <property type="match status" value="1"/>
</dbReference>
<dbReference type="InterPro" id="IPR038377">
    <property type="entry name" value="Na/Glc_symporter_sf"/>
</dbReference>
<proteinExistence type="inferred from homology"/>
<organism evidence="13 14">
    <name type="scientific">Tichowtungia aerotolerans</name>
    <dbReference type="NCBI Taxonomy" id="2697043"/>
    <lineage>
        <taxon>Bacteria</taxon>
        <taxon>Pseudomonadati</taxon>
        <taxon>Kiritimatiellota</taxon>
        <taxon>Tichowtungiia</taxon>
        <taxon>Tichowtungiales</taxon>
        <taxon>Tichowtungiaceae</taxon>
        <taxon>Tichowtungia</taxon>
    </lineage>
</organism>
<evidence type="ECO:0000256" key="3">
    <source>
        <dbReference type="ARBA" id="ARBA00022448"/>
    </source>
</evidence>
<feature type="transmembrane region" description="Helical" evidence="12">
    <location>
        <begin position="425"/>
        <end position="445"/>
    </location>
</feature>
<keyword evidence="4" id="KW-1003">Cell membrane</keyword>
<keyword evidence="3" id="KW-0813">Transport</keyword>
<dbReference type="GO" id="GO:0015293">
    <property type="term" value="F:symporter activity"/>
    <property type="evidence" value="ECO:0007669"/>
    <property type="project" value="TreeGrafter"/>
</dbReference>
<evidence type="ECO:0000256" key="12">
    <source>
        <dbReference type="SAM" id="Phobius"/>
    </source>
</evidence>
<protein>
    <submittedName>
        <fullName evidence="13">Sodium/solute symporter</fullName>
    </submittedName>
</protein>
<evidence type="ECO:0000256" key="6">
    <source>
        <dbReference type="ARBA" id="ARBA00022989"/>
    </source>
</evidence>
<keyword evidence="10" id="KW-0739">Sodium transport</keyword>
<feature type="transmembrane region" description="Helical" evidence="12">
    <location>
        <begin position="248"/>
        <end position="265"/>
    </location>
</feature>
<keyword evidence="5 12" id="KW-0812">Transmembrane</keyword>
<dbReference type="GO" id="GO:0006814">
    <property type="term" value="P:sodium ion transport"/>
    <property type="evidence" value="ECO:0007669"/>
    <property type="project" value="UniProtKB-KW"/>
</dbReference>
<feature type="transmembrane region" description="Helical" evidence="12">
    <location>
        <begin position="150"/>
        <end position="172"/>
    </location>
</feature>